<protein>
    <submittedName>
        <fullName evidence="2">Uncharacterized protein</fullName>
    </submittedName>
</protein>
<dbReference type="Proteomes" id="UP001390339">
    <property type="component" value="Unassembled WGS sequence"/>
</dbReference>
<proteinExistence type="predicted"/>
<dbReference type="EMBL" id="JAPCWZ010000005">
    <property type="protein sequence ID" value="KAK8863215.1"/>
    <property type="molecule type" value="Genomic_DNA"/>
</dbReference>
<organism evidence="2 3">
    <name type="scientific">Apiospora arundinis</name>
    <dbReference type="NCBI Taxonomy" id="335852"/>
    <lineage>
        <taxon>Eukaryota</taxon>
        <taxon>Fungi</taxon>
        <taxon>Dikarya</taxon>
        <taxon>Ascomycota</taxon>
        <taxon>Pezizomycotina</taxon>
        <taxon>Sordariomycetes</taxon>
        <taxon>Xylariomycetidae</taxon>
        <taxon>Amphisphaeriales</taxon>
        <taxon>Apiosporaceae</taxon>
        <taxon>Apiospora</taxon>
    </lineage>
</organism>
<keyword evidence="3" id="KW-1185">Reference proteome</keyword>
<name>A0ABR2IHZ9_9PEZI</name>
<feature type="region of interest" description="Disordered" evidence="1">
    <location>
        <begin position="104"/>
        <end position="213"/>
    </location>
</feature>
<feature type="compositionally biased region" description="Basic residues" evidence="1">
    <location>
        <begin position="135"/>
        <end position="150"/>
    </location>
</feature>
<evidence type="ECO:0000256" key="1">
    <source>
        <dbReference type="SAM" id="MobiDB-lite"/>
    </source>
</evidence>
<sequence length="213" mass="22982">MASHDTFNPRERELMIGAWHSVPNLINVTLDYDKAALLGDFNTKKTAGNNWGKLKPKIIAAANKSQIAQLNESEEKLAVAAWQCIKEETVPDYNRMVQLGVTKTKKTASNRWGDIKKKFPDGFPSTPGASPAKAKTPRSKKSTTGSKRKAAAATDVGDDGNDAYETPTKRAKCSPASSKLAMEAITSDDAAEEDDQSPLAEAQQTSVEVEAEA</sequence>
<evidence type="ECO:0000313" key="2">
    <source>
        <dbReference type="EMBL" id="KAK8863215.1"/>
    </source>
</evidence>
<comment type="caution">
    <text evidence="2">The sequence shown here is derived from an EMBL/GenBank/DDBJ whole genome shotgun (WGS) entry which is preliminary data.</text>
</comment>
<reference evidence="2 3" key="1">
    <citation type="journal article" date="2024" name="IMA Fungus">
        <title>Apiospora arundinis, a panoply of carbohydrate-active enzymes and secondary metabolites.</title>
        <authorList>
            <person name="Sorensen T."/>
            <person name="Petersen C."/>
            <person name="Muurmann A.T."/>
            <person name="Christiansen J.V."/>
            <person name="Brundto M.L."/>
            <person name="Overgaard C.K."/>
            <person name="Boysen A.T."/>
            <person name="Wollenberg R.D."/>
            <person name="Larsen T.O."/>
            <person name="Sorensen J.L."/>
            <person name="Nielsen K.L."/>
            <person name="Sondergaard T.E."/>
        </authorList>
    </citation>
    <scope>NUCLEOTIDE SEQUENCE [LARGE SCALE GENOMIC DNA]</scope>
    <source>
        <strain evidence="2 3">AAU 773</strain>
    </source>
</reference>
<evidence type="ECO:0000313" key="3">
    <source>
        <dbReference type="Proteomes" id="UP001390339"/>
    </source>
</evidence>
<accession>A0ABR2IHZ9</accession>
<gene>
    <name evidence="2" type="ORF">PGQ11_009450</name>
</gene>